<evidence type="ECO:0000256" key="1">
    <source>
        <dbReference type="ARBA" id="ARBA00008061"/>
    </source>
</evidence>
<dbReference type="AlphaFoldDB" id="A0A2J6Q1N2"/>
<dbReference type="OrthoDB" id="1740265at2759"/>
<feature type="compositionally biased region" description="Basic and acidic residues" evidence="2">
    <location>
        <begin position="299"/>
        <end position="308"/>
    </location>
</feature>
<dbReference type="Gene3D" id="3.20.20.80">
    <property type="entry name" value="Glycosidases"/>
    <property type="match status" value="1"/>
</dbReference>
<dbReference type="SMART" id="SM00642">
    <property type="entry name" value="Aamy"/>
    <property type="match status" value="1"/>
</dbReference>
<dbReference type="InterPro" id="IPR017853">
    <property type="entry name" value="GH"/>
</dbReference>
<reference evidence="4 5" key="1">
    <citation type="submission" date="2016-05" db="EMBL/GenBank/DDBJ databases">
        <title>A degradative enzymes factory behind the ericoid mycorrhizal symbiosis.</title>
        <authorList>
            <consortium name="DOE Joint Genome Institute"/>
            <person name="Martino E."/>
            <person name="Morin E."/>
            <person name="Grelet G."/>
            <person name="Kuo A."/>
            <person name="Kohler A."/>
            <person name="Daghino S."/>
            <person name="Barry K."/>
            <person name="Choi C."/>
            <person name="Cichocki N."/>
            <person name="Clum A."/>
            <person name="Copeland A."/>
            <person name="Hainaut M."/>
            <person name="Haridas S."/>
            <person name="Labutti K."/>
            <person name="Lindquist E."/>
            <person name="Lipzen A."/>
            <person name="Khouja H.-R."/>
            <person name="Murat C."/>
            <person name="Ohm R."/>
            <person name="Olson A."/>
            <person name="Spatafora J."/>
            <person name="Veneault-Fourrey C."/>
            <person name="Henrissat B."/>
            <person name="Grigoriev I."/>
            <person name="Martin F."/>
            <person name="Perotto S."/>
        </authorList>
    </citation>
    <scope>NUCLEOTIDE SEQUENCE [LARGE SCALE GENOMIC DNA]</scope>
    <source>
        <strain evidence="4 5">UAMH 7357</strain>
    </source>
</reference>
<name>A0A2J6Q1N2_9HELO</name>
<organism evidence="4 5">
    <name type="scientific">Hyaloscypha hepaticicola</name>
    <dbReference type="NCBI Taxonomy" id="2082293"/>
    <lineage>
        <taxon>Eukaryota</taxon>
        <taxon>Fungi</taxon>
        <taxon>Dikarya</taxon>
        <taxon>Ascomycota</taxon>
        <taxon>Pezizomycotina</taxon>
        <taxon>Leotiomycetes</taxon>
        <taxon>Helotiales</taxon>
        <taxon>Hyaloscyphaceae</taxon>
        <taxon>Hyaloscypha</taxon>
    </lineage>
</organism>
<dbReference type="GO" id="GO:0009313">
    <property type="term" value="P:oligosaccharide catabolic process"/>
    <property type="evidence" value="ECO:0007669"/>
    <property type="project" value="TreeGrafter"/>
</dbReference>
<protein>
    <submittedName>
        <fullName evidence="4">Glycoside hydrolase family 13 protein</fullName>
    </submittedName>
</protein>
<evidence type="ECO:0000313" key="4">
    <source>
        <dbReference type="EMBL" id="PMD20175.1"/>
    </source>
</evidence>
<feature type="region of interest" description="Disordered" evidence="2">
    <location>
        <begin position="297"/>
        <end position="319"/>
    </location>
</feature>
<evidence type="ECO:0000256" key="2">
    <source>
        <dbReference type="SAM" id="MobiDB-lite"/>
    </source>
</evidence>
<dbReference type="Pfam" id="PF00128">
    <property type="entry name" value="Alpha-amylase"/>
    <property type="match status" value="1"/>
</dbReference>
<accession>A0A2J6Q1N2</accession>
<keyword evidence="5" id="KW-1185">Reference proteome</keyword>
<keyword evidence="4" id="KW-0378">Hydrolase</keyword>
<dbReference type="Proteomes" id="UP000235672">
    <property type="component" value="Unassembled WGS sequence"/>
</dbReference>
<sequence>MAPIFDLLERRKDKFMLWLPAGLPNARAPYLVIGTFDKGPPPTVYETNISPFIKSRHPDLWELDPKTISPPLKDNTVYHYWYEINDLSPEGLGAIQVTDPLAYTIDYRSLRSRDEHSQPASVIKFRDGKLWPCDIDGNEPGPPPIPSQDSMPQNNHMVIYELPTSWSRYKDEQQNDQDVQIDVGTFTDVLALFNAKVAGKRFAGIPAIDNQAIVAELGINALELLPAADAKPIGQWGYATANYYATDFDLGTSGELVKLVEKIHTLNTRFFTDVVMAFGHDPYVYIDFRQFHLDQNAPEEQRSPDRMQSHSNQPRDGYGGRLWRYSWPVDANAQPIVTSSYDPESGQVIDVHPSWAFHKGHLHRWMTSFGVDGLRLDSINNIANYDFIKSYKEYAWSVYNSRYPSADPSKFLVIGEELSDPLDLITSGTLNALWNESWQTRLRALLLGETANGDNFEWTVRKMVNCTLDSNHPFTDGSQSINYITSHDTEGYRKERLYNFLSNNKVYDIERRAKFAFALFLTAVGIPMIFAGEEFVDQMDRPISDKQSDPVNYERKAQDWRSRIFNYVSNMVAFRKTCPALGDDDTEFIHVDESRGGKIMAWKRGGQGQIPVVVVANFTDEDTEGTEYVIANWPDKEKSGWREVTQQRDVPAEWVGREPLMHWEVKVYTYWRA</sequence>
<dbReference type="SUPFAM" id="SSF51445">
    <property type="entry name" value="(Trans)glycosidases"/>
    <property type="match status" value="1"/>
</dbReference>
<gene>
    <name evidence="4" type="ORF">NA56DRAFT_186687</name>
</gene>
<dbReference type="GO" id="GO:0004556">
    <property type="term" value="F:alpha-amylase activity"/>
    <property type="evidence" value="ECO:0007669"/>
    <property type="project" value="TreeGrafter"/>
</dbReference>
<dbReference type="PANTHER" id="PTHR10357:SF179">
    <property type="entry name" value="NEUTRAL AND BASIC AMINO ACID TRANSPORT PROTEIN RBAT"/>
    <property type="match status" value="1"/>
</dbReference>
<evidence type="ECO:0000259" key="3">
    <source>
        <dbReference type="SMART" id="SM00642"/>
    </source>
</evidence>
<feature type="domain" description="Glycosyl hydrolase family 13 catalytic" evidence="3">
    <location>
        <begin position="187"/>
        <end position="575"/>
    </location>
</feature>
<dbReference type="EMBL" id="KZ613486">
    <property type="protein sequence ID" value="PMD20175.1"/>
    <property type="molecule type" value="Genomic_DNA"/>
</dbReference>
<comment type="similarity">
    <text evidence="1">Belongs to the glycosyl hydrolase 13 family.</text>
</comment>
<dbReference type="InterPro" id="IPR006047">
    <property type="entry name" value="GH13_cat_dom"/>
</dbReference>
<dbReference type="PANTHER" id="PTHR10357">
    <property type="entry name" value="ALPHA-AMYLASE FAMILY MEMBER"/>
    <property type="match status" value="1"/>
</dbReference>
<evidence type="ECO:0000313" key="5">
    <source>
        <dbReference type="Proteomes" id="UP000235672"/>
    </source>
</evidence>
<proteinExistence type="inferred from homology"/>
<dbReference type="STRING" id="1745343.A0A2J6Q1N2"/>